<dbReference type="PANTHER" id="PTHR33710">
    <property type="entry name" value="BNAC02G09200D PROTEIN"/>
    <property type="match status" value="1"/>
</dbReference>
<dbReference type="EMBL" id="CM029042">
    <property type="protein sequence ID" value="KAG2622330.1"/>
    <property type="molecule type" value="Genomic_DNA"/>
</dbReference>
<dbReference type="Gene3D" id="3.60.10.10">
    <property type="entry name" value="Endonuclease/exonuclease/phosphatase"/>
    <property type="match status" value="1"/>
</dbReference>
<evidence type="ECO:0000313" key="3">
    <source>
        <dbReference type="Proteomes" id="UP000823388"/>
    </source>
</evidence>
<gene>
    <name evidence="2" type="ORF">PVAP13_3NG329201</name>
</gene>
<proteinExistence type="predicted"/>
<dbReference type="GO" id="GO:0003824">
    <property type="term" value="F:catalytic activity"/>
    <property type="evidence" value="ECO:0007669"/>
    <property type="project" value="InterPro"/>
</dbReference>
<evidence type="ECO:0000313" key="2">
    <source>
        <dbReference type="EMBL" id="KAG2622330.1"/>
    </source>
</evidence>
<dbReference type="AlphaFoldDB" id="A0A8T0UIJ0"/>
<keyword evidence="3" id="KW-1185">Reference proteome</keyword>
<reference evidence="2" key="1">
    <citation type="submission" date="2020-05" db="EMBL/GenBank/DDBJ databases">
        <title>WGS assembly of Panicum virgatum.</title>
        <authorList>
            <person name="Lovell J.T."/>
            <person name="Jenkins J."/>
            <person name="Shu S."/>
            <person name="Juenger T.E."/>
            <person name="Schmutz J."/>
        </authorList>
    </citation>
    <scope>NUCLEOTIDE SEQUENCE</scope>
    <source>
        <strain evidence="2">AP13</strain>
    </source>
</reference>
<dbReference type="InterPro" id="IPR005135">
    <property type="entry name" value="Endo/exonuclease/phosphatase"/>
</dbReference>
<feature type="domain" description="Endonuclease/exonuclease/phosphatase" evidence="1">
    <location>
        <begin position="10"/>
        <end position="230"/>
    </location>
</feature>
<organism evidence="2 3">
    <name type="scientific">Panicum virgatum</name>
    <name type="common">Blackwell switchgrass</name>
    <dbReference type="NCBI Taxonomy" id="38727"/>
    <lineage>
        <taxon>Eukaryota</taxon>
        <taxon>Viridiplantae</taxon>
        <taxon>Streptophyta</taxon>
        <taxon>Embryophyta</taxon>
        <taxon>Tracheophyta</taxon>
        <taxon>Spermatophyta</taxon>
        <taxon>Magnoliopsida</taxon>
        <taxon>Liliopsida</taxon>
        <taxon>Poales</taxon>
        <taxon>Poaceae</taxon>
        <taxon>PACMAD clade</taxon>
        <taxon>Panicoideae</taxon>
        <taxon>Panicodae</taxon>
        <taxon>Paniceae</taxon>
        <taxon>Panicinae</taxon>
        <taxon>Panicum</taxon>
        <taxon>Panicum sect. Hiantes</taxon>
    </lineage>
</organism>
<comment type="caution">
    <text evidence="2">The sequence shown here is derived from an EMBL/GenBank/DDBJ whole genome shotgun (WGS) entry which is preliminary data.</text>
</comment>
<dbReference type="InterPro" id="IPR036691">
    <property type="entry name" value="Endo/exonu/phosph_ase_sf"/>
</dbReference>
<accession>A0A8T0UIJ0</accession>
<evidence type="ECO:0000259" key="1">
    <source>
        <dbReference type="Pfam" id="PF03372"/>
    </source>
</evidence>
<dbReference type="PANTHER" id="PTHR33710:SF48">
    <property type="entry name" value="OS02G0307075 PROTEIN"/>
    <property type="match status" value="1"/>
</dbReference>
<dbReference type="SUPFAM" id="SSF56219">
    <property type="entry name" value="DNase I-like"/>
    <property type="match status" value="1"/>
</dbReference>
<dbReference type="Proteomes" id="UP000823388">
    <property type="component" value="Chromosome 3N"/>
</dbReference>
<name>A0A8T0UIJ0_PANVG</name>
<dbReference type="Pfam" id="PF03372">
    <property type="entry name" value="Exo_endo_phos"/>
    <property type="match status" value="1"/>
</dbReference>
<sequence>MISKSLSFFSWNVRGLGQSSRCEDVLSELITNCPTFVAIQESKLTDPSNTKLKSFLPTRLLNSAFANARGASGGILTAWDDRTCSLASSSERAYSLTTCFNLCANGDPLTLTNVYAPTKHDEKQAFFSEMLDVASSISGPWIILGDFNLVCDPSEKNSTSFDGQEAQCFNDLIHNLALIEIPLVDRAYTWNNKRDIPTLVRLDRCFINLAWDDSYPNTTMSSLTRFASDHVPLFVSAVSHVPRGSCFHFENSWLRAPSFKPLIFSVLANQTAALAGKMFVQLLKRCRFACKSWAREHRSLNVSEKDTKVLIDALDLLEEQRPLNSDEALLRTAATQELQNIHAERLSYWRQRFNLRVALEWDENSKFFHAAASGRRRKNTIQ</sequence>
<protein>
    <recommendedName>
        <fullName evidence="1">Endonuclease/exonuclease/phosphatase domain-containing protein</fullName>
    </recommendedName>
</protein>